<dbReference type="Proteomes" id="UP000028481">
    <property type="component" value="Chromosome"/>
</dbReference>
<dbReference type="RefSeq" id="WP_038060487.1">
    <property type="nucleotide sequence ID" value="NZ_CP008796.1"/>
</dbReference>
<proteinExistence type="predicted"/>
<dbReference type="AlphaFoldDB" id="A0A075WVT6"/>
<dbReference type="KEGG" id="tcm:HL41_07675"/>
<organism evidence="1 2">
    <name type="scientific">Thermodesulfobacterium commune DSM 2178</name>
    <dbReference type="NCBI Taxonomy" id="289377"/>
    <lineage>
        <taxon>Bacteria</taxon>
        <taxon>Pseudomonadati</taxon>
        <taxon>Thermodesulfobacteriota</taxon>
        <taxon>Thermodesulfobacteria</taxon>
        <taxon>Thermodesulfobacteriales</taxon>
        <taxon>Thermodesulfobacteriaceae</taxon>
        <taxon>Thermodesulfobacterium</taxon>
    </lineage>
</organism>
<dbReference type="eggNOG" id="ENOG50339BM">
    <property type="taxonomic scope" value="Bacteria"/>
</dbReference>
<reference evidence="1 2" key="1">
    <citation type="journal article" date="2015" name="Genome Announc.">
        <title>Genome Sequence of a Sulfate-Reducing Thermophilic Bacterium, Thermodesulfobacterium commune DSM 2178T (Phylum Thermodesulfobacteria).</title>
        <authorList>
            <person name="Bhatnagar S."/>
            <person name="Badger J.H."/>
            <person name="Madupu R."/>
            <person name="Khouri H.M."/>
            <person name="O'Connor E.M."/>
            <person name="Robb F.T."/>
            <person name="Ward N.L."/>
            <person name="Eisen J.A."/>
        </authorList>
    </citation>
    <scope>NUCLEOTIDE SEQUENCE [LARGE SCALE GENOMIC DNA]</scope>
    <source>
        <strain evidence="1 2">DSM 2178</strain>
    </source>
</reference>
<sequence>MLKNLKLIKKLDPDPTALMKEKIKVAEELFEHWNDYFYKDSKFLKLLKRYENAVLLSNQMMSNLETFNECYICSVIDKKGCCKAGIEAEVTVNILLLNLFLKKDVPKEREIPLKCFFVGPIGCKIFARPFICRDYFCRRLLNKLTQEKYALVTQVLNEELTLLYEITRYIRKQLEFLLGEFLLELDIVGYCWE</sequence>
<protein>
    <submittedName>
        <fullName evidence="1">Uncharacterized protein</fullName>
    </submittedName>
</protein>
<dbReference type="OrthoDB" id="9800594at2"/>
<name>A0A075WVT6_9BACT</name>
<keyword evidence="2" id="KW-1185">Reference proteome</keyword>
<evidence type="ECO:0000313" key="1">
    <source>
        <dbReference type="EMBL" id="AIH04563.1"/>
    </source>
</evidence>
<evidence type="ECO:0000313" key="2">
    <source>
        <dbReference type="Proteomes" id="UP000028481"/>
    </source>
</evidence>
<dbReference type="PaxDb" id="289377-HL41_07675"/>
<dbReference type="HOGENOM" id="CLU_121467_0_0_0"/>
<gene>
    <name evidence="1" type="ORF">HL41_07675</name>
</gene>
<dbReference type="EMBL" id="CP008796">
    <property type="protein sequence ID" value="AIH04563.1"/>
    <property type="molecule type" value="Genomic_DNA"/>
</dbReference>
<accession>A0A075WVT6</accession>